<dbReference type="Proteomes" id="UP000239197">
    <property type="component" value="Plasmid unnamed2"/>
</dbReference>
<dbReference type="Gene3D" id="2.60.120.1440">
    <property type="match status" value="1"/>
</dbReference>
<evidence type="ECO:0000259" key="1">
    <source>
        <dbReference type="Pfam" id="PF04773"/>
    </source>
</evidence>
<dbReference type="AlphaFoldDB" id="A0A2L1UYJ3"/>
<dbReference type="PIRSF" id="PIRSF018266">
    <property type="entry name" value="FecR"/>
    <property type="match status" value="1"/>
</dbReference>
<dbReference type="InterPro" id="IPR032623">
    <property type="entry name" value="FecR_N"/>
</dbReference>
<dbReference type="PANTHER" id="PTHR30273:SF2">
    <property type="entry name" value="PROTEIN FECR"/>
    <property type="match status" value="1"/>
</dbReference>
<accession>A0A2L1UYJ3</accession>
<dbReference type="PANTHER" id="PTHR30273">
    <property type="entry name" value="PERIPLASMIC SIGNAL SENSOR AND SIGMA FACTOR ACTIVATOR FECR-RELATED"/>
    <property type="match status" value="1"/>
</dbReference>
<protein>
    <recommendedName>
        <fullName evidence="5">Iron dicitrate transport regulator FecR</fullName>
    </recommendedName>
</protein>
<feature type="domain" description="FecR N-terminal" evidence="2">
    <location>
        <begin position="11"/>
        <end position="50"/>
    </location>
</feature>
<dbReference type="EMBL" id="CP019064">
    <property type="protein sequence ID" value="AVF38026.1"/>
    <property type="molecule type" value="Genomic_DNA"/>
</dbReference>
<dbReference type="GO" id="GO:0016989">
    <property type="term" value="F:sigma factor antagonist activity"/>
    <property type="evidence" value="ECO:0007669"/>
    <property type="project" value="TreeGrafter"/>
</dbReference>
<sequence>MTNKPGFIALQQAAKWYAELQDIPASQASPNAFQHWLNENSENRLAWQYVLKISQRFTPLCESDARKTAALTALTHAQHNAGRRQVLKMAAWISVGSLIGWSTWRHTPLRNQVLAWRADYHGPHGAITQFTLNDGSRIWLDTDSALNVNYSTKQRALQLLKGRVMIETAADPQRSLTVTTAQGKMRALGTRFSVHMLNEGTVLHVYQGAVEVSPAATADKLIITAGHGVTFRQDAFEPVTALSKPEPVWPRGLLQAENIPLREFITRLSAYRNGYLGCDPAVEALAVTGTFPLHDTDMALEMLTHILPVQIHRRFSWWLTVAPRGV</sequence>
<dbReference type="Pfam" id="PF16220">
    <property type="entry name" value="DUF4880"/>
    <property type="match status" value="1"/>
</dbReference>
<organism evidence="3 4">
    <name type="scientific">Rahnella sikkimica</name>
    <dbReference type="NCBI Taxonomy" id="1805933"/>
    <lineage>
        <taxon>Bacteria</taxon>
        <taxon>Pseudomonadati</taxon>
        <taxon>Pseudomonadota</taxon>
        <taxon>Gammaproteobacteria</taxon>
        <taxon>Enterobacterales</taxon>
        <taxon>Yersiniaceae</taxon>
        <taxon>Rahnella</taxon>
    </lineage>
</organism>
<evidence type="ECO:0008006" key="5">
    <source>
        <dbReference type="Google" id="ProtNLM"/>
    </source>
</evidence>
<evidence type="ECO:0000313" key="3">
    <source>
        <dbReference type="EMBL" id="AVF38026.1"/>
    </source>
</evidence>
<keyword evidence="3" id="KW-0614">Plasmid</keyword>
<dbReference type="Pfam" id="PF04773">
    <property type="entry name" value="FecR"/>
    <property type="match status" value="1"/>
</dbReference>
<reference evidence="4" key="1">
    <citation type="submission" date="2017-01" db="EMBL/GenBank/DDBJ databases">
        <title>Genome sequence of Rouxiella sp. ERMR1:05.</title>
        <authorList>
            <person name="Kumar R."/>
            <person name="Singh D."/>
            <person name="Kumar S."/>
        </authorList>
    </citation>
    <scope>NUCLEOTIDE SEQUENCE [LARGE SCALE GENOMIC DNA]</scope>
    <source>
        <strain evidence="4">ERMR1:05</strain>
        <plasmid evidence="4">unnamed2</plasmid>
    </source>
</reference>
<feature type="domain" description="FecR protein" evidence="1">
    <location>
        <begin position="124"/>
        <end position="211"/>
    </location>
</feature>
<dbReference type="OrthoDB" id="8641865at2"/>
<evidence type="ECO:0000313" key="4">
    <source>
        <dbReference type="Proteomes" id="UP000239197"/>
    </source>
</evidence>
<dbReference type="InterPro" id="IPR006860">
    <property type="entry name" value="FecR"/>
</dbReference>
<dbReference type="InterPro" id="IPR012373">
    <property type="entry name" value="Ferrdict_sens_TM"/>
</dbReference>
<evidence type="ECO:0000259" key="2">
    <source>
        <dbReference type="Pfam" id="PF16220"/>
    </source>
</evidence>
<dbReference type="RefSeq" id="WP_104925357.1">
    <property type="nucleotide sequence ID" value="NZ_CP019064.1"/>
</dbReference>
<geneLocation type="plasmid" evidence="3 4">
    <name>unnamed2</name>
</geneLocation>
<name>A0A2L1UYJ3_9GAMM</name>
<proteinExistence type="predicted"/>
<dbReference type="KEGG" id="rox:BV494_24285"/>
<gene>
    <name evidence="3" type="ORF">BV494_24285</name>
</gene>
<keyword evidence="4" id="KW-1185">Reference proteome</keyword>